<comment type="caution">
    <text evidence="1">The sequence shown here is derived from an EMBL/GenBank/DDBJ whole genome shotgun (WGS) entry which is preliminary data.</text>
</comment>
<dbReference type="EMBL" id="BALG01000328">
    <property type="protein sequence ID" value="GAC44055.1"/>
    <property type="molecule type" value="Genomic_DNA"/>
</dbReference>
<keyword evidence="2" id="KW-1185">Reference proteome</keyword>
<accession>M9LL22</accession>
<sequence>MKWHWGFDDPAKAVGTEEEIMAQFREVRDAIKARIECFLAEGK</sequence>
<protein>
    <submittedName>
        <fullName evidence="1">Protein-tyrosine-phosphatase</fullName>
    </submittedName>
</protein>
<dbReference type="SUPFAM" id="SSF52788">
    <property type="entry name" value="Phosphotyrosine protein phosphatases I"/>
    <property type="match status" value="1"/>
</dbReference>
<organism evidence="1 2">
    <name type="scientific">Paenibacillus popilliae ATCC 14706</name>
    <dbReference type="NCBI Taxonomy" id="1212764"/>
    <lineage>
        <taxon>Bacteria</taxon>
        <taxon>Bacillati</taxon>
        <taxon>Bacillota</taxon>
        <taxon>Bacilli</taxon>
        <taxon>Bacillales</taxon>
        <taxon>Paenibacillaceae</taxon>
        <taxon>Paenibacillus</taxon>
    </lineage>
</organism>
<dbReference type="InterPro" id="IPR036196">
    <property type="entry name" value="Ptyr_pPase_sf"/>
</dbReference>
<dbReference type="AlphaFoldDB" id="M9LL22"/>
<gene>
    <name evidence="1" type="ORF">PPOP_3456</name>
</gene>
<name>M9LL22_PAEPP</name>
<dbReference type="Gene3D" id="3.40.50.2300">
    <property type="match status" value="1"/>
</dbReference>
<proteinExistence type="predicted"/>
<evidence type="ECO:0000313" key="1">
    <source>
        <dbReference type="EMBL" id="GAC44055.1"/>
    </source>
</evidence>
<reference evidence="1 2" key="1">
    <citation type="submission" date="2012-10" db="EMBL/GenBank/DDBJ databases">
        <title>Draft Genome Sequence of Paenibacillus popilliae ATCC 14706T.</title>
        <authorList>
            <person name="Iiyama K."/>
            <person name="Mori K."/>
            <person name="Mon H."/>
            <person name="Chieda Y."/>
            <person name="Lee J.M."/>
            <person name="Kusakabe T."/>
            <person name="Tashiro K."/>
            <person name="Asano S."/>
            <person name="Yasunaga-Aoki C."/>
            <person name="Shimizu S."/>
        </authorList>
    </citation>
    <scope>NUCLEOTIDE SEQUENCE [LARGE SCALE GENOMIC DNA]</scope>
    <source>
        <strain evidence="1 2">ATCC 14706</strain>
    </source>
</reference>
<dbReference type="Proteomes" id="UP000029453">
    <property type="component" value="Unassembled WGS sequence"/>
</dbReference>
<evidence type="ECO:0000313" key="2">
    <source>
        <dbReference type="Proteomes" id="UP000029453"/>
    </source>
</evidence>